<comment type="subunit">
    <text evidence="5">Self-interacts. Interacts with FtsZ.</text>
</comment>
<dbReference type="InterPro" id="IPR050696">
    <property type="entry name" value="FtsA/MreB"/>
</dbReference>
<gene>
    <name evidence="5" type="primary">ftsA</name>
    <name evidence="8" type="ORF">A2482_04965</name>
</gene>
<keyword evidence="1 5" id="KW-1003">Cell membrane</keyword>
<dbReference type="GO" id="GO:0032153">
    <property type="term" value="C:cell division site"/>
    <property type="evidence" value="ECO:0007669"/>
    <property type="project" value="UniProtKB-UniRule"/>
</dbReference>
<dbReference type="PANTHER" id="PTHR32432">
    <property type="entry name" value="CELL DIVISION PROTEIN FTSA-RELATED"/>
    <property type="match status" value="1"/>
</dbReference>
<comment type="caution">
    <text evidence="8">The sequence shown here is derived from an EMBL/GenBank/DDBJ whole genome shotgun (WGS) entry which is preliminary data.</text>
</comment>
<dbReference type="InterPro" id="IPR043129">
    <property type="entry name" value="ATPase_NBD"/>
</dbReference>
<evidence type="ECO:0000256" key="2">
    <source>
        <dbReference type="ARBA" id="ARBA00022618"/>
    </source>
</evidence>
<dbReference type="PIRSF" id="PIRSF003101">
    <property type="entry name" value="FtsA"/>
    <property type="match status" value="1"/>
</dbReference>
<comment type="function">
    <text evidence="5 6">Cell division protein that is involved in the assembly of the Z ring. May serve as a membrane anchor for the Z ring.</text>
</comment>
<dbReference type="InterPro" id="IPR020823">
    <property type="entry name" value="Cell_div_FtsA"/>
</dbReference>
<dbReference type="CDD" id="cd24048">
    <property type="entry name" value="ASKHA_NBD_FtsA"/>
    <property type="match status" value="1"/>
</dbReference>
<dbReference type="InterPro" id="IPR003494">
    <property type="entry name" value="SHS2_FtsA"/>
</dbReference>
<reference evidence="8 9" key="1">
    <citation type="journal article" date="2016" name="Nat. Commun.">
        <title>Thousands of microbial genomes shed light on interconnected biogeochemical processes in an aquifer system.</title>
        <authorList>
            <person name="Anantharaman K."/>
            <person name="Brown C.T."/>
            <person name="Hug L.A."/>
            <person name="Sharon I."/>
            <person name="Castelle C.J."/>
            <person name="Probst A.J."/>
            <person name="Thomas B.C."/>
            <person name="Singh A."/>
            <person name="Wilkins M.J."/>
            <person name="Karaoz U."/>
            <person name="Brodie E.L."/>
            <person name="Williams K.H."/>
            <person name="Hubbard S.S."/>
            <person name="Banfield J.F."/>
        </authorList>
    </citation>
    <scope>NUCLEOTIDE SEQUENCE [LARGE SCALE GENOMIC DNA]</scope>
</reference>
<dbReference type="Gene3D" id="3.30.1490.110">
    <property type="match status" value="1"/>
</dbReference>
<accession>A0A1F5T860</accession>
<dbReference type="GO" id="GO:0043093">
    <property type="term" value="P:FtsZ-dependent cytokinesis"/>
    <property type="evidence" value="ECO:0007669"/>
    <property type="project" value="UniProtKB-UniRule"/>
</dbReference>
<dbReference type="PANTHER" id="PTHR32432:SF4">
    <property type="entry name" value="CELL DIVISION PROTEIN FTSA"/>
    <property type="match status" value="1"/>
</dbReference>
<dbReference type="EMBL" id="MFGM01000066">
    <property type="protein sequence ID" value="OGF34886.1"/>
    <property type="molecule type" value="Genomic_DNA"/>
</dbReference>
<dbReference type="Pfam" id="PF02491">
    <property type="entry name" value="SHS2_FTSA"/>
    <property type="match status" value="1"/>
</dbReference>
<dbReference type="NCBIfam" id="TIGR01174">
    <property type="entry name" value="ftsA"/>
    <property type="match status" value="1"/>
</dbReference>
<keyword evidence="3 5" id="KW-0472">Membrane</keyword>
<protein>
    <recommendedName>
        <fullName evidence="5 6">Cell division protein FtsA</fullName>
    </recommendedName>
</protein>
<evidence type="ECO:0000313" key="8">
    <source>
        <dbReference type="EMBL" id="OGF34886.1"/>
    </source>
</evidence>
<dbReference type="Pfam" id="PF14450">
    <property type="entry name" value="FtsA"/>
    <property type="match status" value="1"/>
</dbReference>
<dbReference type="Gene3D" id="3.30.420.40">
    <property type="match status" value="1"/>
</dbReference>
<dbReference type="HAMAP" id="MF_02033">
    <property type="entry name" value="FtsA"/>
    <property type="match status" value="1"/>
</dbReference>
<evidence type="ECO:0000256" key="3">
    <source>
        <dbReference type="ARBA" id="ARBA00023136"/>
    </source>
</evidence>
<evidence type="ECO:0000259" key="7">
    <source>
        <dbReference type="SMART" id="SM00842"/>
    </source>
</evidence>
<evidence type="ECO:0000256" key="4">
    <source>
        <dbReference type="ARBA" id="ARBA00023306"/>
    </source>
</evidence>
<sequence>MTENIITGIDIGSSNIRIVVGQPIKMGEVEQLNIIGVVEVPAQGMKKGDVVSIEDVVSCVSACLEKAERMIGLPIERACVGVSGTHIVSQESTGVIAISRTNGEVQENDIARVIEAAKSVAQPVNYDILHVIPKTFSVDNQTGVKDPIGMSGIRLEVATQVIRGGSLQVKNLTKCVYRTGIDIRDLVLSILAASEAVLSTRQKELGVALVDMGAATTKIIIFEEGDILHTAVLPIGADHITKDLMLGLQAPFDVAERIKLDIGSALPQNFDKSDEINLRDFGGENQVFSKKYIACIIEARVEEIFCMIDAELKKINRSGLLPSGIVLIGGGAKLPGMVEAGRRKTLLSVSLGVSRRFNTAVDKVNDLTFATALGLVMWGYGAQAENGPRSSGGVGNQIKFIKGIADKIKRWFNNLIS</sequence>
<dbReference type="GO" id="GO:0009898">
    <property type="term" value="C:cytoplasmic side of plasma membrane"/>
    <property type="evidence" value="ECO:0007669"/>
    <property type="project" value="UniProtKB-UniRule"/>
</dbReference>
<name>A0A1F5T860_9BACT</name>
<organism evidence="8 9">
    <name type="scientific">Candidatus Falkowbacteria bacterium RIFOXYC2_FULL_48_21</name>
    <dbReference type="NCBI Taxonomy" id="1798005"/>
    <lineage>
        <taxon>Bacteria</taxon>
        <taxon>Candidatus Falkowiibacteriota</taxon>
    </lineage>
</organism>
<dbReference type="AlphaFoldDB" id="A0A1F5T860"/>
<proteinExistence type="inferred from homology"/>
<evidence type="ECO:0000313" key="9">
    <source>
        <dbReference type="Proteomes" id="UP000178656"/>
    </source>
</evidence>
<keyword evidence="4 5" id="KW-0131">Cell cycle</keyword>
<feature type="domain" description="SHS2" evidence="7">
    <location>
        <begin position="6"/>
        <end position="197"/>
    </location>
</feature>
<evidence type="ECO:0000256" key="5">
    <source>
        <dbReference type="HAMAP-Rule" id="MF_02033"/>
    </source>
</evidence>
<evidence type="ECO:0000256" key="6">
    <source>
        <dbReference type="PIRNR" id="PIRNR003101"/>
    </source>
</evidence>
<dbReference type="SMART" id="SM00842">
    <property type="entry name" value="FtsA"/>
    <property type="match status" value="1"/>
</dbReference>
<comment type="subcellular location">
    <subcellularLocation>
        <location evidence="5">Cell membrane</location>
        <topology evidence="5">Peripheral membrane protein</topology>
        <orientation evidence="5">Cytoplasmic side</orientation>
    </subcellularLocation>
    <text evidence="5">Localizes to the Z ring in an FtsZ-dependent manner. Targeted to the membrane through a conserved C-terminal amphipathic helix.</text>
</comment>
<comment type="similarity">
    <text evidence="5 6">Belongs to the FtsA/MreB family.</text>
</comment>
<dbReference type="Proteomes" id="UP000178656">
    <property type="component" value="Unassembled WGS sequence"/>
</dbReference>
<evidence type="ECO:0000256" key="1">
    <source>
        <dbReference type="ARBA" id="ARBA00022475"/>
    </source>
</evidence>
<dbReference type="SUPFAM" id="SSF53067">
    <property type="entry name" value="Actin-like ATPase domain"/>
    <property type="match status" value="2"/>
</dbReference>
<keyword evidence="2 5" id="KW-0132">Cell division</keyword>